<protein>
    <submittedName>
        <fullName evidence="1">Uncharacterized protein</fullName>
    </submittedName>
</protein>
<evidence type="ECO:0000313" key="2">
    <source>
        <dbReference type="Proteomes" id="UP000243459"/>
    </source>
</evidence>
<name>A0A5P1E8N6_ASPOF</name>
<dbReference type="AlphaFoldDB" id="A0A5P1E8N6"/>
<proteinExistence type="predicted"/>
<gene>
    <name evidence="1" type="ORF">A4U43_C09F4900</name>
</gene>
<dbReference type="Gene3D" id="3.40.50.720">
    <property type="entry name" value="NAD(P)-binding Rossmann-like Domain"/>
    <property type="match status" value="1"/>
</dbReference>
<dbReference type="PROSITE" id="PS00061">
    <property type="entry name" value="ADH_SHORT"/>
    <property type="match status" value="1"/>
</dbReference>
<dbReference type="PRINTS" id="PR00081">
    <property type="entry name" value="GDHRDH"/>
</dbReference>
<reference evidence="2" key="1">
    <citation type="journal article" date="2017" name="Nat. Commun.">
        <title>The asparagus genome sheds light on the origin and evolution of a young Y chromosome.</title>
        <authorList>
            <person name="Harkess A."/>
            <person name="Zhou J."/>
            <person name="Xu C."/>
            <person name="Bowers J.E."/>
            <person name="Van der Hulst R."/>
            <person name="Ayyampalayam S."/>
            <person name="Mercati F."/>
            <person name="Riccardi P."/>
            <person name="McKain M.R."/>
            <person name="Kakrana A."/>
            <person name="Tang H."/>
            <person name="Ray J."/>
            <person name="Groenendijk J."/>
            <person name="Arikit S."/>
            <person name="Mathioni S.M."/>
            <person name="Nakano M."/>
            <person name="Shan H."/>
            <person name="Telgmann-Rauber A."/>
            <person name="Kanno A."/>
            <person name="Yue Z."/>
            <person name="Chen H."/>
            <person name="Li W."/>
            <person name="Chen Y."/>
            <person name="Xu X."/>
            <person name="Zhang Y."/>
            <person name="Luo S."/>
            <person name="Chen H."/>
            <person name="Gao J."/>
            <person name="Mao Z."/>
            <person name="Pires J.C."/>
            <person name="Luo M."/>
            <person name="Kudrna D."/>
            <person name="Wing R.A."/>
            <person name="Meyers B.C."/>
            <person name="Yi K."/>
            <person name="Kong H."/>
            <person name="Lavrijsen P."/>
            <person name="Sunseri F."/>
            <person name="Falavigna A."/>
            <person name="Ye Y."/>
            <person name="Leebens-Mack J.H."/>
            <person name="Chen G."/>
        </authorList>
    </citation>
    <scope>NUCLEOTIDE SEQUENCE [LARGE SCALE GENOMIC DNA]</scope>
    <source>
        <strain evidence="2">cv. DH0086</strain>
    </source>
</reference>
<dbReference type="PANTHER" id="PTHR45274">
    <property type="entry name" value="NAD(P)-BINDING ROSSMANN-FOLD SUPERFAMILY PROTEIN"/>
    <property type="match status" value="1"/>
</dbReference>
<dbReference type="SUPFAM" id="SSF51735">
    <property type="entry name" value="NAD(P)-binding Rossmann-fold domains"/>
    <property type="match status" value="1"/>
</dbReference>
<dbReference type="Proteomes" id="UP000243459">
    <property type="component" value="Chromosome 9"/>
</dbReference>
<sequence length="284" mass="30992">MSVCLLVGCVDYGWEQGNRYEISGKVLAKQFASLGAKLILSARNLAELEQVKAELVGEHSSCAVEILPLDLSSGEVSLEEAVQRAESYFSAAGVDYMVHNAAYDPHPISALSITEECLLTTFKTNVIGTITLTRLLAPSMLKRGRGHFIVMSSAAGKCPAPGQAGYSASKFALNGYFHTLRSELWQKGIKVTVVCPGPVDTLKDFEHDDSEKPVPVERCVQLIITAASHGLKEVWISKQPVLLAMYLVQYMPTVGYWIMDKVGVDRVQPSARNDKASTEKEKTP</sequence>
<dbReference type="InterPro" id="IPR036291">
    <property type="entry name" value="NAD(P)-bd_dom_sf"/>
</dbReference>
<dbReference type="InterPro" id="IPR002347">
    <property type="entry name" value="SDR_fam"/>
</dbReference>
<accession>A0A5P1E8N6</accession>
<evidence type="ECO:0000313" key="1">
    <source>
        <dbReference type="EMBL" id="ONK57855.1"/>
    </source>
</evidence>
<dbReference type="Pfam" id="PF00106">
    <property type="entry name" value="adh_short"/>
    <property type="match status" value="1"/>
</dbReference>
<keyword evidence="2" id="KW-1185">Reference proteome</keyword>
<dbReference type="PANTHER" id="PTHR45274:SF2">
    <property type="entry name" value="NAD(P)-BINDING ROSSMANN-FOLD SUPERFAMILY PROTEIN"/>
    <property type="match status" value="1"/>
</dbReference>
<dbReference type="InterPro" id="IPR020904">
    <property type="entry name" value="Sc_DH/Rdtase_CS"/>
</dbReference>
<dbReference type="GO" id="GO:0016020">
    <property type="term" value="C:membrane"/>
    <property type="evidence" value="ECO:0007669"/>
    <property type="project" value="TreeGrafter"/>
</dbReference>
<organism evidence="1 2">
    <name type="scientific">Asparagus officinalis</name>
    <name type="common">Garden asparagus</name>
    <dbReference type="NCBI Taxonomy" id="4686"/>
    <lineage>
        <taxon>Eukaryota</taxon>
        <taxon>Viridiplantae</taxon>
        <taxon>Streptophyta</taxon>
        <taxon>Embryophyta</taxon>
        <taxon>Tracheophyta</taxon>
        <taxon>Spermatophyta</taxon>
        <taxon>Magnoliopsida</taxon>
        <taxon>Liliopsida</taxon>
        <taxon>Asparagales</taxon>
        <taxon>Asparagaceae</taxon>
        <taxon>Asparagoideae</taxon>
        <taxon>Asparagus</taxon>
    </lineage>
</organism>
<dbReference type="Gramene" id="ONK57855">
    <property type="protein sequence ID" value="ONK57855"/>
    <property type="gene ID" value="A4U43_C09F4900"/>
</dbReference>
<dbReference type="EMBL" id="CM007389">
    <property type="protein sequence ID" value="ONK57855.1"/>
    <property type="molecule type" value="Genomic_DNA"/>
</dbReference>